<sequence>MMVIEERVLDDWRFLLRDLEDVTSGDLLGRDLVFRGQRVSDWGLVTSFDRRASGSLKRRNERFTLCMEQFKTDAAHILPNALPLGDLISLAQHYGLPTRVLDWSYSPYIGLFFAETEAVSTNQTKPAALWIMNRKKVSEEIDENEFVFVEYSDRKDDRILSQKGLFSMLKIDQDDLEAFFREKKIPGLLRKVTITPNCFEPLSRHLRAMDLGSGPIDFGRFAWFAATKTER</sequence>
<dbReference type="Pfam" id="PF08867">
    <property type="entry name" value="FRG"/>
    <property type="match status" value="1"/>
</dbReference>
<comment type="caution">
    <text evidence="2">The sequence shown here is derived from an EMBL/GenBank/DDBJ whole genome shotgun (WGS) entry which is preliminary data.</text>
</comment>
<dbReference type="InterPro" id="IPR014966">
    <property type="entry name" value="FRG-dom"/>
</dbReference>
<evidence type="ECO:0000313" key="3">
    <source>
        <dbReference type="Proteomes" id="UP000619079"/>
    </source>
</evidence>
<dbReference type="RefSeq" id="WP_199025992.1">
    <property type="nucleotide sequence ID" value="NZ_JAELVR010000011.1"/>
</dbReference>
<keyword evidence="3" id="KW-1185">Reference proteome</keyword>
<reference evidence="2" key="1">
    <citation type="submission" date="2020-12" db="EMBL/GenBank/DDBJ databases">
        <title>Sedimentitalea sp. nov., isolated from sand in Incheon.</title>
        <authorList>
            <person name="Kim W."/>
        </authorList>
    </citation>
    <scope>NUCLEOTIDE SEQUENCE</scope>
    <source>
        <strain evidence="2">CAU 1593</strain>
    </source>
</reference>
<proteinExistence type="predicted"/>
<dbReference type="EMBL" id="JAELVR010000011">
    <property type="protein sequence ID" value="MBJ6373120.1"/>
    <property type="molecule type" value="Genomic_DNA"/>
</dbReference>
<evidence type="ECO:0000259" key="1">
    <source>
        <dbReference type="SMART" id="SM00901"/>
    </source>
</evidence>
<dbReference type="AlphaFoldDB" id="A0A8J7J3R3"/>
<protein>
    <submittedName>
        <fullName evidence="2">FRG domain-containing protein</fullName>
    </submittedName>
</protein>
<evidence type="ECO:0000313" key="2">
    <source>
        <dbReference type="EMBL" id="MBJ6373120.1"/>
    </source>
</evidence>
<dbReference type="Proteomes" id="UP000619079">
    <property type="component" value="Unassembled WGS sequence"/>
</dbReference>
<organism evidence="2 3">
    <name type="scientific">Sedimentitalea arenosa</name>
    <dbReference type="NCBI Taxonomy" id="2798803"/>
    <lineage>
        <taxon>Bacteria</taxon>
        <taxon>Pseudomonadati</taxon>
        <taxon>Pseudomonadota</taxon>
        <taxon>Alphaproteobacteria</taxon>
        <taxon>Rhodobacterales</taxon>
        <taxon>Paracoccaceae</taxon>
        <taxon>Sedimentitalea</taxon>
    </lineage>
</organism>
<dbReference type="SMART" id="SM00901">
    <property type="entry name" value="FRG"/>
    <property type="match status" value="1"/>
</dbReference>
<name>A0A8J7J3R3_9RHOB</name>
<gene>
    <name evidence="2" type="ORF">JF290_16455</name>
</gene>
<accession>A0A8J7J3R3</accession>
<feature type="domain" description="FRG" evidence="1">
    <location>
        <begin position="28"/>
        <end position="130"/>
    </location>
</feature>